<evidence type="ECO:0008006" key="5">
    <source>
        <dbReference type="Google" id="ProtNLM"/>
    </source>
</evidence>
<dbReference type="eggNOG" id="KOG0798">
    <property type="taxonomic scope" value="Eukaryota"/>
</dbReference>
<dbReference type="Proteomes" id="UP000029867">
    <property type="component" value="Unassembled WGS sequence"/>
</dbReference>
<sequence>MDLYSVLDPSPTSSETSFHLIQLPQQLLESIKPPMDNANCERLLQKYNFSREQCLQFKAKDGFSTPYLTTIDTTFKIRQQNHSNCVMLLENDTNYLNFDNYLILEKQPTPTSLNLNGVDIVQVSLVSDIDNLEEVNEANLYKSTVQVLNQTPISLLEFDKLMVENNIVPNGDSLIKLKPPMVSILLTSLLTSLLNIVDDINMEFPTSLLFQILTESNTLLRERYHLRGELLPLRLLTYTFLYFLNYNELNNTTTETPAEAGASTQESFLSLALPMANFTLQHNKIIQFLSLTILRKQQLLPLDDLLIQIRLNLPANYLPTFEINDILTGISYTTKKDGQVLVNFLTPDHLANFNTPQSRFEKLFSLKNLWPIAEISPYLQPVNTKALKIEKFCLKYSRVRKQKGQTYVSPR</sequence>
<evidence type="ECO:0000256" key="2">
    <source>
        <dbReference type="ARBA" id="ARBA00022705"/>
    </source>
</evidence>
<gene>
    <name evidence="3" type="ORF">JL09_g3005</name>
</gene>
<accession>A0A099P1C3</accession>
<evidence type="ECO:0000256" key="1">
    <source>
        <dbReference type="ARBA" id="ARBA00007017"/>
    </source>
</evidence>
<dbReference type="GO" id="GO:0006260">
    <property type="term" value="P:DNA replication"/>
    <property type="evidence" value="ECO:0007669"/>
    <property type="project" value="UniProtKB-KW"/>
</dbReference>
<protein>
    <recommendedName>
        <fullName evidence="5">Sister chromatid cohesion protein DCC1</fullName>
    </recommendedName>
</protein>
<name>A0A099P1C3_PICKU</name>
<dbReference type="GO" id="GO:0034088">
    <property type="term" value="P:maintenance of mitotic sister chromatid cohesion"/>
    <property type="evidence" value="ECO:0007669"/>
    <property type="project" value="TreeGrafter"/>
</dbReference>
<dbReference type="GO" id="GO:0000775">
    <property type="term" value="C:chromosome, centromeric region"/>
    <property type="evidence" value="ECO:0007669"/>
    <property type="project" value="TreeGrafter"/>
</dbReference>
<comment type="similarity">
    <text evidence="1">Belongs to the DCC1 family.</text>
</comment>
<comment type="caution">
    <text evidence="3">The sequence shown here is derived from an EMBL/GenBank/DDBJ whole genome shotgun (WGS) entry which is preliminary data.</text>
</comment>
<evidence type="ECO:0000313" key="3">
    <source>
        <dbReference type="EMBL" id="KGK37861.1"/>
    </source>
</evidence>
<keyword evidence="2" id="KW-0235">DNA replication</keyword>
<dbReference type="PANTHER" id="PTHR13395">
    <property type="entry name" value="SISTER CHROMATID COHESION PROTEIN DCC1-RELATED"/>
    <property type="match status" value="1"/>
</dbReference>
<dbReference type="Pfam" id="PF09724">
    <property type="entry name" value="Dcc1"/>
    <property type="match status" value="1"/>
</dbReference>
<proteinExistence type="inferred from homology"/>
<dbReference type="AlphaFoldDB" id="A0A099P1C3"/>
<dbReference type="VEuPathDB" id="FungiDB:C5L36_0D06200"/>
<reference evidence="4" key="1">
    <citation type="journal article" date="2014" name="Microb. Cell Fact.">
        <title>Exploiting Issatchenkia orientalis SD108 for succinic acid production.</title>
        <authorList>
            <person name="Xiao H."/>
            <person name="Shao Z."/>
            <person name="Jiang Y."/>
            <person name="Dole S."/>
            <person name="Zhao H."/>
        </authorList>
    </citation>
    <scope>NUCLEOTIDE SEQUENCE [LARGE SCALE GENOMIC DNA]</scope>
    <source>
        <strain evidence="4">SD108</strain>
    </source>
</reference>
<dbReference type="HOGENOM" id="CLU_034504_0_0_1"/>
<dbReference type="GO" id="GO:0000785">
    <property type="term" value="C:chromatin"/>
    <property type="evidence" value="ECO:0007669"/>
    <property type="project" value="TreeGrafter"/>
</dbReference>
<organism evidence="3 4">
    <name type="scientific">Pichia kudriavzevii</name>
    <name type="common">Yeast</name>
    <name type="synonym">Issatchenkia orientalis</name>
    <dbReference type="NCBI Taxonomy" id="4909"/>
    <lineage>
        <taxon>Eukaryota</taxon>
        <taxon>Fungi</taxon>
        <taxon>Dikarya</taxon>
        <taxon>Ascomycota</taxon>
        <taxon>Saccharomycotina</taxon>
        <taxon>Pichiomycetes</taxon>
        <taxon>Pichiales</taxon>
        <taxon>Pichiaceae</taxon>
        <taxon>Pichia</taxon>
    </lineage>
</organism>
<dbReference type="InterPro" id="IPR019128">
    <property type="entry name" value="Dcc1"/>
</dbReference>
<dbReference type="EMBL" id="JQFK01000028">
    <property type="protein sequence ID" value="KGK37861.1"/>
    <property type="molecule type" value="Genomic_DNA"/>
</dbReference>
<dbReference type="GO" id="GO:0031390">
    <property type="term" value="C:Ctf18 RFC-like complex"/>
    <property type="evidence" value="ECO:0007669"/>
    <property type="project" value="InterPro"/>
</dbReference>
<evidence type="ECO:0000313" key="4">
    <source>
        <dbReference type="Proteomes" id="UP000029867"/>
    </source>
</evidence>
<dbReference type="PANTHER" id="PTHR13395:SF6">
    <property type="entry name" value="SISTER CHROMATID COHESION PROTEIN DCC1"/>
    <property type="match status" value="1"/>
</dbReference>